<reference evidence="5 6" key="1">
    <citation type="submission" date="2019-03" db="EMBL/GenBank/DDBJ databases">
        <title>Ramlibacter henchirensis DSM 14656, whole genome shotgun sequence.</title>
        <authorList>
            <person name="Zhang X."/>
            <person name="Feng G."/>
            <person name="Zhu H."/>
        </authorList>
    </citation>
    <scope>NUCLEOTIDE SEQUENCE [LARGE SCALE GENOMIC DNA]</scope>
    <source>
        <strain evidence="5 6">DSM 14656</strain>
    </source>
</reference>
<dbReference type="RefSeq" id="WP_135261617.1">
    <property type="nucleotide sequence ID" value="NZ_SMLM01000001.1"/>
</dbReference>
<dbReference type="InterPro" id="IPR006530">
    <property type="entry name" value="YD"/>
</dbReference>
<dbReference type="Proteomes" id="UP000298180">
    <property type="component" value="Unassembled WGS sequence"/>
</dbReference>
<keyword evidence="1" id="KW-0677">Repeat</keyword>
<comment type="caution">
    <text evidence="5">The sequence shown here is derived from an EMBL/GenBank/DDBJ whole genome shotgun (WGS) entry which is preliminary data.</text>
</comment>
<gene>
    <name evidence="5" type="ORF">EZ313_02350</name>
</gene>
<dbReference type="Gene3D" id="2.180.10.10">
    <property type="entry name" value="RHS repeat-associated core"/>
    <property type="match status" value="3"/>
</dbReference>
<feature type="chain" id="PRO_5021322780" evidence="2">
    <location>
        <begin position="31"/>
        <end position="1564"/>
    </location>
</feature>
<evidence type="ECO:0000313" key="6">
    <source>
        <dbReference type="Proteomes" id="UP000298180"/>
    </source>
</evidence>
<dbReference type="InterPro" id="IPR045351">
    <property type="entry name" value="DUF6531"/>
</dbReference>
<accession>A0A4Z0C656</accession>
<evidence type="ECO:0000256" key="2">
    <source>
        <dbReference type="SAM" id="SignalP"/>
    </source>
</evidence>
<dbReference type="PANTHER" id="PTHR32305">
    <property type="match status" value="1"/>
</dbReference>
<dbReference type="PANTHER" id="PTHR32305:SF15">
    <property type="entry name" value="PROTEIN RHSA-RELATED"/>
    <property type="match status" value="1"/>
</dbReference>
<dbReference type="Pfam" id="PF20148">
    <property type="entry name" value="DUF6531"/>
    <property type="match status" value="1"/>
</dbReference>
<dbReference type="Pfam" id="PF05593">
    <property type="entry name" value="RHS_repeat"/>
    <property type="match status" value="2"/>
</dbReference>
<proteinExistence type="predicted"/>
<dbReference type="InterPro" id="IPR056823">
    <property type="entry name" value="TEN-like_YD-shell"/>
</dbReference>
<dbReference type="InterPro" id="IPR031325">
    <property type="entry name" value="RHS_repeat"/>
</dbReference>
<evidence type="ECO:0000259" key="4">
    <source>
        <dbReference type="Pfam" id="PF25023"/>
    </source>
</evidence>
<dbReference type="NCBIfam" id="TIGR03696">
    <property type="entry name" value="Rhs_assc_core"/>
    <property type="match status" value="1"/>
</dbReference>
<evidence type="ECO:0000259" key="3">
    <source>
        <dbReference type="Pfam" id="PF20148"/>
    </source>
</evidence>
<protein>
    <submittedName>
        <fullName evidence="5">RHS repeat protein</fullName>
    </submittedName>
</protein>
<feature type="domain" description="DUF6531" evidence="3">
    <location>
        <begin position="150"/>
        <end position="209"/>
    </location>
</feature>
<dbReference type="Pfam" id="PF25023">
    <property type="entry name" value="TEN_YD-shell"/>
    <property type="match status" value="1"/>
</dbReference>
<feature type="domain" description="Teneurin-like YD-shell" evidence="4">
    <location>
        <begin position="680"/>
        <end position="753"/>
    </location>
</feature>
<dbReference type="InterPro" id="IPR050708">
    <property type="entry name" value="T6SS_VgrG/RHS"/>
</dbReference>
<sequence>MDQWRAFARRCMEMAAFFVLLGSTAGSAVAAEKYRVTVPAYGNNETTNPAMCNDEAQPWYSTPQEACQGAAAVHPNCDRYSAVYAGHVATLVTPTTCFVSWNYRNAGSPIWSSFSATWGLSLCSQNGLCASGNTPEPEAGGPSQAGMCAGNPIVPATGEKLQHEHDYSDSGADPLHLVRTFKSSRGLGPAAAQDAGLGRTWSHNHAVFVRQSPPAVDCATRYFVPPQARGFKAAARLQACQLYAGSLDPAWVAQMHDGSEPNAGAYLPTGDYCKIHKYLNGAHVGTIFGVRTIDAGACGPVGYSGITAEVVFGDGTARSFQKDPVTGNWLSLDAADTLTLTDSGLLYRRHDDDSTFQFDAKGRLLSVTQRNGWVRTYTYSTSSTPPNVAPAPGLLIAVTNQFGRSLLFAYNAAGQLSGITAPDEQAILYHYESTSPGARLTAVIGGAAGADARTYRYDNAAYPQLLTGIDESGVRLASFAYDGLGRAISTQHAQGADLHSVAYGNGFATVTDPLGTQRTFSYGTAHGKLVVTGATQPTGRSDDAASRVQDANGFLASETDYLGIQTFYTWEASRRLPVSVTRASGRPEARTTETQWHPNYRLPLQIRGPGRSTTFTYDQAGNKLTETVADTGTGAARTWSWTWNAQGLVTSATDPNNRTWQYAYDGVGNLEVETNPLGQLTRYTHDAGGRVLSRTAPNGLFTSYAYDSRGRLLSADRAGERTTYAYASTGLLESVRLPNGHQIAFRHDTARRLVGWSDNRGANGVYVLDAMGNRTSEQLRDAAGNLVWQLARTINAVNRVANETLGGNQSLGFGYDANADLSRQTNGLGQSTSYSIDGLRRVIAVTDAANARATLAYDALDGITAAADFKGATTTYARNAFGEATGESSADIGSRATRHDAAGLPTEITDALGQVTTIQRDGLGRPTQLTFADGAATLLRYDLTGPDFDAPGTVNASRGHLSEVQDRSGTTKWQRDIFGRVTRKVQTMPNVGTFTAGYSYNAQGLPDSLTYPTGGQLKYRYSPAGQLIGLDWNGSPLVNGITWNALGLPTGWTWAFAAPLAASRSYDTAGRVTATEISSYGYDAAGRITSLAQQLGQPAGSDPLGTGISFVTIPFSVAYDAVGRITSFGNASANTTFSYDANGNRLRSVMTEGADIQKREYTVDGDGNRLLGFAHTASGTAGTVSAVVTYGYNANGDLTSDGLRHYAYDAEGRLSSMAAGSGDTAPVTRYAHNALGQRVFKTDPAYVIPVEQDEGLLKSIVTFFSRMFSPKTQEADQLGFAYVYDEDGSLLSEIGTGGAHSTGSTNYVWLPTPRGPMPVAAIINGSIFAVHADHLNTPRRLTDSSGRPVWQWKFSAFGDEEPRRAAHRFAHPSEGFTTNVPDVVFNLRYPGQYADRESGLHYNYFRSYSPRDGARYTQPDPIGLRGGWNRFSYVRNSPLMATDPTGLLEFNKPPPATVPPEGETFAALVCLETCLKGTTGNLNLNLLATGGAEKGGHSSKSHHYKGEACDIAGPKSNKGVTDADAKMCAKACGFGAGHFETFPNNPNRDHWHFQLTPGNGVPAL</sequence>
<evidence type="ECO:0000256" key="1">
    <source>
        <dbReference type="ARBA" id="ARBA00022737"/>
    </source>
</evidence>
<dbReference type="InterPro" id="IPR022385">
    <property type="entry name" value="Rhs_assc_core"/>
</dbReference>
<feature type="signal peptide" evidence="2">
    <location>
        <begin position="1"/>
        <end position="30"/>
    </location>
</feature>
<organism evidence="5 6">
    <name type="scientific">Ramlibacter henchirensis</name>
    <dbReference type="NCBI Taxonomy" id="204072"/>
    <lineage>
        <taxon>Bacteria</taxon>
        <taxon>Pseudomonadati</taxon>
        <taxon>Pseudomonadota</taxon>
        <taxon>Betaproteobacteria</taxon>
        <taxon>Burkholderiales</taxon>
        <taxon>Comamonadaceae</taxon>
        <taxon>Ramlibacter</taxon>
    </lineage>
</organism>
<name>A0A4Z0C656_9BURK</name>
<evidence type="ECO:0000313" key="5">
    <source>
        <dbReference type="EMBL" id="TFZ05535.1"/>
    </source>
</evidence>
<keyword evidence="2" id="KW-0732">Signal</keyword>
<keyword evidence="6" id="KW-1185">Reference proteome</keyword>
<dbReference type="EMBL" id="SMLM01000001">
    <property type="protein sequence ID" value="TFZ05535.1"/>
    <property type="molecule type" value="Genomic_DNA"/>
</dbReference>
<dbReference type="OrthoDB" id="8552614at2"/>
<dbReference type="NCBIfam" id="TIGR01643">
    <property type="entry name" value="YD_repeat_2x"/>
    <property type="match status" value="5"/>
</dbReference>